<dbReference type="Proteomes" id="UP000268350">
    <property type="component" value="Unassembled WGS sequence"/>
</dbReference>
<feature type="transmembrane region" description="Helical" evidence="1">
    <location>
        <begin position="42"/>
        <end position="63"/>
    </location>
</feature>
<evidence type="ECO:0000313" key="3">
    <source>
        <dbReference type="EMBL" id="SPP80535.1"/>
    </source>
</evidence>
<proteinExistence type="predicted"/>
<dbReference type="OrthoDB" id="6376010at2759"/>
<dbReference type="SMART" id="SM00690">
    <property type="entry name" value="DM5"/>
    <property type="match status" value="1"/>
</dbReference>
<accession>A0A3B0JEK3</accession>
<gene>
    <name evidence="3" type="ORF">DGUA_6G005431</name>
</gene>
<organism evidence="3 4">
    <name type="scientific">Drosophila guanche</name>
    <name type="common">Fruit fly</name>
    <dbReference type="NCBI Taxonomy" id="7266"/>
    <lineage>
        <taxon>Eukaryota</taxon>
        <taxon>Metazoa</taxon>
        <taxon>Ecdysozoa</taxon>
        <taxon>Arthropoda</taxon>
        <taxon>Hexapoda</taxon>
        <taxon>Insecta</taxon>
        <taxon>Pterygota</taxon>
        <taxon>Neoptera</taxon>
        <taxon>Endopterygota</taxon>
        <taxon>Diptera</taxon>
        <taxon>Brachycera</taxon>
        <taxon>Muscomorpha</taxon>
        <taxon>Ephydroidea</taxon>
        <taxon>Drosophilidae</taxon>
        <taxon>Drosophila</taxon>
        <taxon>Sophophora</taxon>
    </lineage>
</organism>
<evidence type="ECO:0000313" key="4">
    <source>
        <dbReference type="Proteomes" id="UP000268350"/>
    </source>
</evidence>
<reference evidence="4" key="1">
    <citation type="submission" date="2018-01" db="EMBL/GenBank/DDBJ databases">
        <authorList>
            <person name="Alioto T."/>
            <person name="Alioto T."/>
        </authorList>
    </citation>
    <scope>NUCLEOTIDE SEQUENCE [LARGE SCALE GENOMIC DNA]</scope>
</reference>
<feature type="domain" description="DUF243" evidence="2">
    <location>
        <begin position="175"/>
        <end position="277"/>
    </location>
</feature>
<dbReference type="InterPro" id="IPR004145">
    <property type="entry name" value="DUF243"/>
</dbReference>
<dbReference type="AlphaFoldDB" id="A0A3B0JEK3"/>
<dbReference type="Pfam" id="PF03103">
    <property type="entry name" value="DUF243"/>
    <property type="match status" value="1"/>
</dbReference>
<keyword evidence="1" id="KW-0472">Membrane</keyword>
<dbReference type="EMBL" id="OUUW01000005">
    <property type="protein sequence ID" value="SPP80535.1"/>
    <property type="molecule type" value="Genomic_DNA"/>
</dbReference>
<protein>
    <recommendedName>
        <fullName evidence="2">DUF243 domain-containing protein</fullName>
    </recommendedName>
</protein>
<dbReference type="GO" id="GO:0008010">
    <property type="term" value="F:structural constituent of chitin-based larval cuticle"/>
    <property type="evidence" value="ECO:0007669"/>
    <property type="project" value="TreeGrafter"/>
</dbReference>
<keyword evidence="4" id="KW-1185">Reference proteome</keyword>
<sequence length="404" mass="44758">MRCSNQHQSTFELLHRSSQSIERAVKDYGLDIIIIIHRSQSLAMRVSSLFVVCVATLVAGAAARPEPPSPYAYHGLPQQQSQRALPLNVHPVAPQIYQTLPQEQSFANFAAPPVQQPQMNYLPPQQQQQSQQDAIFEQVGPSAEPLNSYDDSYNMAHRLSGVQHASGYNNAPQETKIHKHIYVHVPPKDFEEEDAVQPRVTHQVGPKQKHYKIVFIKAPSAPALRAPIVPPPPQNEEKTLIYVLHKKPEQEQDIVIPTPAPTKPSKPEVYFIKYKTKKEEAPVYGVPPADMEPRQATAEDFAPLAEVADVLPPTTLAPEPEIEQPSAIYGAPTAPAYTGEEVQTTLSAPANQYLPPATAPAALAIEEPSMAPIIVEEQQQEQRQAHIPASNYGPPNRFFLKKLK</sequence>
<dbReference type="GO" id="GO:0062129">
    <property type="term" value="C:chitin-based extracellular matrix"/>
    <property type="evidence" value="ECO:0007669"/>
    <property type="project" value="TreeGrafter"/>
</dbReference>
<evidence type="ECO:0000259" key="2">
    <source>
        <dbReference type="SMART" id="SM00690"/>
    </source>
</evidence>
<dbReference type="GO" id="GO:0040003">
    <property type="term" value="P:chitin-based cuticle development"/>
    <property type="evidence" value="ECO:0007669"/>
    <property type="project" value="TreeGrafter"/>
</dbReference>
<dbReference type="STRING" id="7266.A0A3B0JEK3"/>
<keyword evidence="1" id="KW-0812">Transmembrane</keyword>
<name>A0A3B0JEK3_DROGU</name>
<evidence type="ECO:0000256" key="1">
    <source>
        <dbReference type="SAM" id="Phobius"/>
    </source>
</evidence>
<dbReference type="PANTHER" id="PTHR31927:SF2">
    <property type="entry name" value="FI07246P-RELATED"/>
    <property type="match status" value="1"/>
</dbReference>
<dbReference type="PANTHER" id="PTHR31927">
    <property type="entry name" value="FI07246P-RELATED-RELATED"/>
    <property type="match status" value="1"/>
</dbReference>
<keyword evidence="1" id="KW-1133">Transmembrane helix</keyword>